<evidence type="ECO:0008006" key="3">
    <source>
        <dbReference type="Google" id="ProtNLM"/>
    </source>
</evidence>
<evidence type="ECO:0000313" key="1">
    <source>
        <dbReference type="EMBL" id="GAB99412.1"/>
    </source>
</evidence>
<proteinExistence type="predicted"/>
<gene>
    <name evidence="1" type="ORF">GONAM_09_00580</name>
</gene>
<comment type="caution">
    <text evidence="1">The sequence shown here is derived from an EMBL/GenBank/DDBJ whole genome shotgun (WGS) entry which is preliminary data.</text>
</comment>
<protein>
    <recommendedName>
        <fullName evidence="3">SipW-cognate class signal peptide</fullName>
    </recommendedName>
</protein>
<keyword evidence="2" id="KW-1185">Reference proteome</keyword>
<accession>K6X4V2</accession>
<dbReference type="AlphaFoldDB" id="K6X4V2"/>
<reference evidence="1 2" key="1">
    <citation type="submission" date="2012-08" db="EMBL/GenBank/DDBJ databases">
        <title>Whole genome shotgun sequence of Gordonia namibiensis NBRC 108229.</title>
        <authorList>
            <person name="Isaki-Nakamura S."/>
            <person name="Hosoyama A."/>
            <person name="Tsuchikane K."/>
            <person name="Katsumata H."/>
            <person name="Baba S."/>
            <person name="Yamazaki S."/>
            <person name="Fujita N."/>
        </authorList>
    </citation>
    <scope>NUCLEOTIDE SEQUENCE [LARGE SCALE GENOMIC DNA]</scope>
    <source>
        <strain evidence="1 2">NBRC 108229</strain>
    </source>
</reference>
<dbReference type="Proteomes" id="UP000035058">
    <property type="component" value="Unassembled WGS sequence"/>
</dbReference>
<evidence type="ECO:0000313" key="2">
    <source>
        <dbReference type="Proteomes" id="UP000035058"/>
    </source>
</evidence>
<sequence length="191" mass="19125">MPAALKRRGVFFAALAIGVVVLLFGSVQTTLALWTAQADGPTSNITTGTIGLAPGSGGGSSFTFPALNGTNMLPGQSSQAVLTIANTGSTPLLFHLASAGPVVSTPGASVSIKLSGSQTSTCPGIEVPLGGAFSATTTAIDEPTGIVGPVFPLAVGASTMWCIRAELVSVSGQQPATFTITFNFKADQDRP</sequence>
<dbReference type="EMBL" id="BAHE01000009">
    <property type="protein sequence ID" value="GAB99412.1"/>
    <property type="molecule type" value="Genomic_DNA"/>
</dbReference>
<organism evidence="1 2">
    <name type="scientific">Gordonia namibiensis NBRC 108229</name>
    <dbReference type="NCBI Taxonomy" id="1208314"/>
    <lineage>
        <taxon>Bacteria</taxon>
        <taxon>Bacillati</taxon>
        <taxon>Actinomycetota</taxon>
        <taxon>Actinomycetes</taxon>
        <taxon>Mycobacteriales</taxon>
        <taxon>Gordoniaceae</taxon>
        <taxon>Gordonia</taxon>
    </lineage>
</organism>
<name>K6X4V2_9ACTN</name>
<dbReference type="RefSeq" id="WP_006865676.1">
    <property type="nucleotide sequence ID" value="NZ_BAHE01000009.1"/>
</dbReference>